<sequence length="149" mass="16307">MTAAELTSALGCNELRVREALERLVFCSEVEIEHRYTPGKRGALSGSLCRCGCWKRAPSRSPTARRNTTPKDYRRGTNWRRYVGAALRHTLAFARSEDAAPETGLSHLAHAAACLMILRELQIDSLGTADRIEGAARVAGWPRKAGEGA</sequence>
<dbReference type="InterPro" id="IPR044038">
    <property type="entry name" value="dATP/dGTP_diPOhydrolase_N"/>
</dbReference>
<dbReference type="Proteomes" id="UP000664052">
    <property type="component" value="Unassembled WGS sequence"/>
</dbReference>
<protein>
    <recommendedName>
        <fullName evidence="1">dATP/dGTP diphosphohydrolase N-terminal domain-containing protein</fullName>
    </recommendedName>
</protein>
<evidence type="ECO:0000259" key="1">
    <source>
        <dbReference type="Pfam" id="PF18909"/>
    </source>
</evidence>
<proteinExistence type="predicted"/>
<comment type="caution">
    <text evidence="2">The sequence shown here is derived from an EMBL/GenBank/DDBJ whole genome shotgun (WGS) entry which is preliminary data.</text>
</comment>
<evidence type="ECO:0000313" key="3">
    <source>
        <dbReference type="Proteomes" id="UP000664052"/>
    </source>
</evidence>
<name>A0ABS3DCT3_9BACT</name>
<gene>
    <name evidence="2" type="ORF">JYK02_14575</name>
</gene>
<dbReference type="Pfam" id="PF18909">
    <property type="entry name" value="dGTP_diPhyd_N"/>
    <property type="match status" value="1"/>
</dbReference>
<evidence type="ECO:0000313" key="2">
    <source>
        <dbReference type="EMBL" id="MBN8228732.1"/>
    </source>
</evidence>
<dbReference type="RefSeq" id="WP_207051527.1">
    <property type="nucleotide sequence ID" value="NZ_JAFIMU010000007.1"/>
</dbReference>
<organism evidence="2 3">
    <name type="scientific">Corallococcus macrosporus</name>
    <dbReference type="NCBI Taxonomy" id="35"/>
    <lineage>
        <taxon>Bacteria</taxon>
        <taxon>Pseudomonadati</taxon>
        <taxon>Myxococcota</taxon>
        <taxon>Myxococcia</taxon>
        <taxon>Myxococcales</taxon>
        <taxon>Cystobacterineae</taxon>
        <taxon>Myxococcaceae</taxon>
        <taxon>Corallococcus</taxon>
    </lineage>
</organism>
<dbReference type="EMBL" id="JAFIMU010000007">
    <property type="protein sequence ID" value="MBN8228732.1"/>
    <property type="molecule type" value="Genomic_DNA"/>
</dbReference>
<keyword evidence="3" id="KW-1185">Reference proteome</keyword>
<reference evidence="2 3" key="1">
    <citation type="submission" date="2021-02" db="EMBL/GenBank/DDBJ databases">
        <title>De Novo genome assembly of isolated myxobacteria.</title>
        <authorList>
            <person name="Stevens D.C."/>
        </authorList>
    </citation>
    <scope>NUCLEOTIDE SEQUENCE [LARGE SCALE GENOMIC DNA]</scope>
    <source>
        <strain evidence="2 3">ATCC 29039</strain>
    </source>
</reference>
<feature type="domain" description="dATP/dGTP diphosphohydrolase N-terminal" evidence="1">
    <location>
        <begin position="70"/>
        <end position="129"/>
    </location>
</feature>
<accession>A0ABS3DCT3</accession>